<keyword evidence="2" id="KW-0812">Transmembrane</keyword>
<sequence>MNALTLMTLLPLSNPLDPAPEVDDVTAGWVGVLVIVLMFVAVGLLGWSMARQLRKTRVAREAGVYGDQPTPADEHQQDDGSTGASAEPTGPKTD</sequence>
<feature type="transmembrane region" description="Helical" evidence="2">
    <location>
        <begin position="28"/>
        <end position="50"/>
    </location>
</feature>
<feature type="region of interest" description="Disordered" evidence="1">
    <location>
        <begin position="64"/>
        <end position="94"/>
    </location>
</feature>
<protein>
    <submittedName>
        <fullName evidence="3">Uncharacterized protein</fullName>
    </submittedName>
</protein>
<keyword evidence="4" id="KW-1185">Reference proteome</keyword>
<evidence type="ECO:0000313" key="4">
    <source>
        <dbReference type="Proteomes" id="UP001139485"/>
    </source>
</evidence>
<gene>
    <name evidence="3" type="ORF">M8330_18710</name>
</gene>
<organism evidence="3 4">
    <name type="scientific">Nocardioides bruguierae</name>
    <dbReference type="NCBI Taxonomy" id="2945102"/>
    <lineage>
        <taxon>Bacteria</taxon>
        <taxon>Bacillati</taxon>
        <taxon>Actinomycetota</taxon>
        <taxon>Actinomycetes</taxon>
        <taxon>Propionibacteriales</taxon>
        <taxon>Nocardioidaceae</taxon>
        <taxon>Nocardioides</taxon>
    </lineage>
</organism>
<keyword evidence="2" id="KW-0472">Membrane</keyword>
<comment type="caution">
    <text evidence="3">The sequence shown here is derived from an EMBL/GenBank/DDBJ whole genome shotgun (WGS) entry which is preliminary data.</text>
</comment>
<evidence type="ECO:0000313" key="3">
    <source>
        <dbReference type="EMBL" id="MCM0622329.1"/>
    </source>
</evidence>
<dbReference type="AlphaFoldDB" id="A0A9X2IH82"/>
<evidence type="ECO:0000256" key="1">
    <source>
        <dbReference type="SAM" id="MobiDB-lite"/>
    </source>
</evidence>
<dbReference type="EMBL" id="JAMOIL010000032">
    <property type="protein sequence ID" value="MCM0622329.1"/>
    <property type="molecule type" value="Genomic_DNA"/>
</dbReference>
<name>A0A9X2IH82_9ACTN</name>
<keyword evidence="2" id="KW-1133">Transmembrane helix</keyword>
<dbReference type="Proteomes" id="UP001139485">
    <property type="component" value="Unassembled WGS sequence"/>
</dbReference>
<evidence type="ECO:0000256" key="2">
    <source>
        <dbReference type="SAM" id="Phobius"/>
    </source>
</evidence>
<accession>A0A9X2IH82</accession>
<reference evidence="3" key="1">
    <citation type="submission" date="2022-05" db="EMBL/GenBank/DDBJ databases">
        <authorList>
            <person name="Tuo L."/>
        </authorList>
    </citation>
    <scope>NUCLEOTIDE SEQUENCE</scope>
    <source>
        <strain evidence="3">BSK12Z-4</strain>
    </source>
</reference>
<dbReference type="RefSeq" id="WP_250828556.1">
    <property type="nucleotide sequence ID" value="NZ_JAMOIL010000032.1"/>
</dbReference>
<proteinExistence type="predicted"/>